<gene>
    <name evidence="2" type="ORF">A3Q41_04934</name>
</gene>
<dbReference type="AlphaFoldDB" id="A0A143QT97"/>
<dbReference type="PANTHER" id="PTHR37314:SF4">
    <property type="entry name" value="UPF0700 TRANSMEMBRANE PROTEIN YOAK"/>
    <property type="match status" value="1"/>
</dbReference>
<reference evidence="2 3" key="1">
    <citation type="journal article" date="2016" name="Genome Announc.">
        <title>Complete Genome and Plasmid Sequences for Rhodococcus fascians D188 and Draft Sequences for Rhodococcus Isolates PBTS 1 and PBTS 2.</title>
        <authorList>
            <person name="Stamler R.A."/>
            <person name="Vereecke D."/>
            <person name="Zhang Y."/>
            <person name="Schilkey F."/>
            <person name="Devitt N."/>
            <person name="Randall J.J."/>
        </authorList>
    </citation>
    <scope>NUCLEOTIDE SEQUENCE [LARGE SCALE GENOMIC DNA]</scope>
    <source>
        <strain evidence="2 3">PBTS2</strain>
        <plasmid evidence="2">unnamed1</plasmid>
    </source>
</reference>
<evidence type="ECO:0000313" key="3">
    <source>
        <dbReference type="Proteomes" id="UP000076038"/>
    </source>
</evidence>
<dbReference type="PATRIC" id="fig|1653479.3.peg.4998"/>
<evidence type="ECO:0000313" key="2">
    <source>
        <dbReference type="EMBL" id="AMY26189.1"/>
    </source>
</evidence>
<sequence length="241" mass="25106">MTSFVALSRETAIGAEARLSWILSALAGMVGAVAFLHSAGYFVTFMTGNTERAVIGHFGSPEGKPVAPGASPWAALALMGAFLAGVVIASICRRRYWSNHPHGATVVTTIALAVAGLIDIGVSGWSSDGVDFYPILLVAFALGALNTAFTKREETYIPLSYVTGTVVKLGQGIERHLLGGGTYLDWLCYAMLLGSFAAGGAAGALIGVVITGPQVLLVTAAISLLATIFTFTHTERRSLWG</sequence>
<geneLocation type="plasmid" evidence="2 3">
    <name>unnamed1</name>
</geneLocation>
<name>A0A143QT97_RHOFA</name>
<keyword evidence="2" id="KW-0614">Plasmid</keyword>
<evidence type="ECO:0008006" key="4">
    <source>
        <dbReference type="Google" id="ProtNLM"/>
    </source>
</evidence>
<dbReference type="RefSeq" id="WP_048320416.1">
    <property type="nucleotide sequence ID" value="NZ_CP015221.1"/>
</dbReference>
<dbReference type="InterPro" id="IPR010699">
    <property type="entry name" value="DUF1275"/>
</dbReference>
<feature type="transmembrane region" description="Helical" evidence="1">
    <location>
        <begin position="21"/>
        <end position="43"/>
    </location>
</feature>
<dbReference type="OrthoDB" id="3544269at2"/>
<feature type="transmembrane region" description="Helical" evidence="1">
    <location>
        <begin position="104"/>
        <end position="126"/>
    </location>
</feature>
<dbReference type="Pfam" id="PF06912">
    <property type="entry name" value="DUF1275"/>
    <property type="match status" value="1"/>
</dbReference>
<organism evidence="2 3">
    <name type="scientific">Rhodococcoides fascians</name>
    <name type="common">Rhodococcus fascians</name>
    <dbReference type="NCBI Taxonomy" id="1828"/>
    <lineage>
        <taxon>Bacteria</taxon>
        <taxon>Bacillati</taxon>
        <taxon>Actinomycetota</taxon>
        <taxon>Actinomycetes</taxon>
        <taxon>Mycobacteriales</taxon>
        <taxon>Nocardiaceae</taxon>
        <taxon>Rhodococcoides</taxon>
    </lineage>
</organism>
<dbReference type="KEGG" id="rhs:A3Q41_04934"/>
<dbReference type="PANTHER" id="PTHR37314">
    <property type="entry name" value="SLR0142 PROTEIN"/>
    <property type="match status" value="1"/>
</dbReference>
<keyword evidence="1" id="KW-0812">Transmembrane</keyword>
<keyword evidence="1" id="KW-0472">Membrane</keyword>
<feature type="transmembrane region" description="Helical" evidence="1">
    <location>
        <begin position="73"/>
        <end position="92"/>
    </location>
</feature>
<proteinExistence type="predicted"/>
<feature type="transmembrane region" description="Helical" evidence="1">
    <location>
        <begin position="132"/>
        <end position="149"/>
    </location>
</feature>
<feature type="transmembrane region" description="Helical" evidence="1">
    <location>
        <begin position="186"/>
        <end position="209"/>
    </location>
</feature>
<feature type="transmembrane region" description="Helical" evidence="1">
    <location>
        <begin position="215"/>
        <end position="232"/>
    </location>
</feature>
<dbReference type="Proteomes" id="UP000076038">
    <property type="component" value="Plasmid unnamed1"/>
</dbReference>
<dbReference type="EMBL" id="CP015221">
    <property type="protein sequence ID" value="AMY26189.1"/>
    <property type="molecule type" value="Genomic_DNA"/>
</dbReference>
<protein>
    <recommendedName>
        <fullName evidence="4">DUF1275 domain-containing protein</fullName>
    </recommendedName>
</protein>
<reference evidence="3" key="2">
    <citation type="submission" date="2016-04" db="EMBL/GenBank/DDBJ databases">
        <title>Complete Genome and Plasmid Sequences for Rhodococcus fascians D188 and Draft Sequences for Rhodococcus spp. Isolates PBTS 1 and PBTS 2.</title>
        <authorList>
            <person name="Stamer R."/>
            <person name="Vereecke D."/>
            <person name="Zhang Y."/>
            <person name="Schilkey F."/>
            <person name="Devitt N."/>
            <person name="Randall J."/>
        </authorList>
    </citation>
    <scope>NUCLEOTIDE SEQUENCE [LARGE SCALE GENOMIC DNA]</scope>
    <source>
        <strain evidence="3">PBTS2</strain>
        <plasmid evidence="3">unnamed1</plasmid>
    </source>
</reference>
<keyword evidence="1" id="KW-1133">Transmembrane helix</keyword>
<accession>A0A143QT97</accession>
<keyword evidence="3" id="KW-1185">Reference proteome</keyword>
<evidence type="ECO:0000256" key="1">
    <source>
        <dbReference type="SAM" id="Phobius"/>
    </source>
</evidence>